<evidence type="ECO:0000313" key="2">
    <source>
        <dbReference type="Proteomes" id="UP000033500"/>
    </source>
</evidence>
<dbReference type="PATRIC" id="fig|294.131.peg.3478"/>
<reference evidence="1 2" key="1">
    <citation type="submission" date="2015-03" db="EMBL/GenBank/DDBJ databases">
        <title>Comparative genomics of Pseudomonas insights into diversity of traits involved in vanlence and defense.</title>
        <authorList>
            <person name="Qin Y."/>
        </authorList>
    </citation>
    <scope>NUCLEOTIDE SEQUENCE [LARGE SCALE GENOMIC DNA]</scope>
    <source>
        <strain evidence="1 2">C3</strain>
    </source>
</reference>
<evidence type="ECO:0000313" key="1">
    <source>
        <dbReference type="EMBL" id="KJZ38951.1"/>
    </source>
</evidence>
<organism evidence="1 2">
    <name type="scientific">Pseudomonas fluorescens</name>
    <dbReference type="NCBI Taxonomy" id="294"/>
    <lineage>
        <taxon>Bacteria</taxon>
        <taxon>Pseudomonadati</taxon>
        <taxon>Pseudomonadota</taxon>
        <taxon>Gammaproteobacteria</taxon>
        <taxon>Pseudomonadales</taxon>
        <taxon>Pseudomonadaceae</taxon>
        <taxon>Pseudomonas</taxon>
    </lineage>
</organism>
<dbReference type="EMBL" id="LACD01000029">
    <property type="protein sequence ID" value="KJZ38951.1"/>
    <property type="molecule type" value="Genomic_DNA"/>
</dbReference>
<proteinExistence type="predicted"/>
<dbReference type="AlphaFoldDB" id="A0A0F4T3C1"/>
<dbReference type="Proteomes" id="UP000033500">
    <property type="component" value="Unassembled WGS sequence"/>
</dbReference>
<gene>
    <name evidence="1" type="ORF">VC34_22815</name>
</gene>
<protein>
    <submittedName>
        <fullName evidence="1">Uncharacterized protein</fullName>
    </submittedName>
</protein>
<sequence length="136" mass="14953">MGAFATVSSAEKVRIESCVKRIDEREQQTRKKAETLLGNIGQFIGMSATTEDIAKIAEPGQQLIKSAFELTAYAPPELNVISLRMAFVIHQGLVAKTTEQKIDAIQAAKSSLDGWSANYSRLLDGFEKSRMDCLTQ</sequence>
<accession>A0A0F4T3C1</accession>
<name>A0A0F4T3C1_PSEFL</name>
<comment type="caution">
    <text evidence="1">The sequence shown here is derived from an EMBL/GenBank/DDBJ whole genome shotgun (WGS) entry which is preliminary data.</text>
</comment>